<evidence type="ECO:0000313" key="1">
    <source>
        <dbReference type="EMBL" id="CEJ91573.1"/>
    </source>
</evidence>
<keyword evidence="2" id="KW-1185">Reference proteome</keyword>
<dbReference type="OrthoDB" id="4364812at2759"/>
<reference evidence="1 2" key="1">
    <citation type="journal article" date="2015" name="Genome Announc.">
        <title>Draft Genome Sequence and Gene Annotation of the Entomopathogenic Fungus Verticillium hemipterigenum.</title>
        <authorList>
            <person name="Horn F."/>
            <person name="Habel A."/>
            <person name="Scharf D.H."/>
            <person name="Dworschak J."/>
            <person name="Brakhage A.A."/>
            <person name="Guthke R."/>
            <person name="Hertweck C."/>
            <person name="Linde J."/>
        </authorList>
    </citation>
    <scope>NUCLEOTIDE SEQUENCE [LARGE SCALE GENOMIC DNA]</scope>
</reference>
<dbReference type="AlphaFoldDB" id="A0A0A1TLD2"/>
<dbReference type="HOGENOM" id="CLU_071361_1_0_1"/>
<evidence type="ECO:0000313" key="2">
    <source>
        <dbReference type="Proteomes" id="UP000039046"/>
    </source>
</evidence>
<dbReference type="EMBL" id="CDHN01000004">
    <property type="protein sequence ID" value="CEJ91573.1"/>
    <property type="molecule type" value="Genomic_DNA"/>
</dbReference>
<proteinExistence type="predicted"/>
<dbReference type="STRING" id="1531966.A0A0A1TLD2"/>
<name>A0A0A1TLD2_9HYPO</name>
<organism evidence="1 2">
    <name type="scientific">[Torrubiella] hemipterigena</name>
    <dbReference type="NCBI Taxonomy" id="1531966"/>
    <lineage>
        <taxon>Eukaryota</taxon>
        <taxon>Fungi</taxon>
        <taxon>Dikarya</taxon>
        <taxon>Ascomycota</taxon>
        <taxon>Pezizomycotina</taxon>
        <taxon>Sordariomycetes</taxon>
        <taxon>Hypocreomycetidae</taxon>
        <taxon>Hypocreales</taxon>
        <taxon>Clavicipitaceae</taxon>
        <taxon>Clavicipitaceae incertae sedis</taxon>
        <taxon>'Torrubiella' clade</taxon>
    </lineage>
</organism>
<gene>
    <name evidence="1" type="ORF">VHEMI07275</name>
</gene>
<accession>A0A0A1TLD2</accession>
<protein>
    <submittedName>
        <fullName evidence="1">Uncharacterized protein</fullName>
    </submittedName>
</protein>
<dbReference type="Proteomes" id="UP000039046">
    <property type="component" value="Unassembled WGS sequence"/>
</dbReference>
<sequence length="334" mass="38412">MSHYEPSSAPVWGFLPSEQYLLHHWNRESEETVEIQRQRLIRDFVRNVDETPFKWDIVRLSTCLEAPPPLDVPPTEGDIETILAPWRSQSLRFAAAKIWNTTITDCMVWVRTHYDADEAVRQEDDVQFAAWVAEIDDENHFNGNPSDDLEQALKWLILEDESRFNVGRDWELVLDIMPELIIPYSESEGGAVEAAAQYRDPRQWRRVAKRVQQYQEEMRDKASKLTSTEDLIALVESANILQELSLCAVVILADKDAFAQKRLKMVFVDGHGHTIRYALVDNDDCWWEVRSELFRGTLDGNPYWLGEEEGSGVGPAYKADGVVGKELYGIQDLL</sequence>